<dbReference type="RefSeq" id="WP_092873570.1">
    <property type="nucleotide sequence ID" value="NZ_FOJY01000017.1"/>
</dbReference>
<sequence>MKITDSKDVLIELRKSTGMNRKEFCEYFEIPYRTVTDWELGNRKMPLYLLNLMSYKVEKEQLNVRNN</sequence>
<dbReference type="EMBL" id="FOJY01000017">
    <property type="protein sequence ID" value="SFB28134.1"/>
    <property type="molecule type" value="Genomic_DNA"/>
</dbReference>
<name>A0A1I0ZQY4_9FIRM</name>
<dbReference type="Proteomes" id="UP000198838">
    <property type="component" value="Unassembled WGS sequence"/>
</dbReference>
<proteinExistence type="predicted"/>
<gene>
    <name evidence="1" type="ORF">SAMN05216249_11710</name>
</gene>
<protein>
    <recommendedName>
        <fullName evidence="3">Helix-turn-helix</fullName>
    </recommendedName>
</protein>
<dbReference type="SUPFAM" id="SSF47413">
    <property type="entry name" value="lambda repressor-like DNA-binding domains"/>
    <property type="match status" value="1"/>
</dbReference>
<organism evidence="1 2">
    <name type="scientific">Acetitomaculum ruminis DSM 5522</name>
    <dbReference type="NCBI Taxonomy" id="1120918"/>
    <lineage>
        <taxon>Bacteria</taxon>
        <taxon>Bacillati</taxon>
        <taxon>Bacillota</taxon>
        <taxon>Clostridia</taxon>
        <taxon>Lachnospirales</taxon>
        <taxon>Lachnospiraceae</taxon>
        <taxon>Acetitomaculum</taxon>
    </lineage>
</organism>
<dbReference type="AlphaFoldDB" id="A0A1I0ZQY4"/>
<evidence type="ECO:0000313" key="2">
    <source>
        <dbReference type="Proteomes" id="UP000198838"/>
    </source>
</evidence>
<dbReference type="OrthoDB" id="9774673at2"/>
<evidence type="ECO:0008006" key="3">
    <source>
        <dbReference type="Google" id="ProtNLM"/>
    </source>
</evidence>
<evidence type="ECO:0000313" key="1">
    <source>
        <dbReference type="EMBL" id="SFB28134.1"/>
    </source>
</evidence>
<accession>A0A1I0ZQY4</accession>
<dbReference type="Gene3D" id="1.10.260.40">
    <property type="entry name" value="lambda repressor-like DNA-binding domains"/>
    <property type="match status" value="1"/>
</dbReference>
<dbReference type="GO" id="GO:0003677">
    <property type="term" value="F:DNA binding"/>
    <property type="evidence" value="ECO:0007669"/>
    <property type="project" value="InterPro"/>
</dbReference>
<dbReference type="STRING" id="1120918.SAMN05216249_11710"/>
<keyword evidence="2" id="KW-1185">Reference proteome</keyword>
<dbReference type="InterPro" id="IPR010982">
    <property type="entry name" value="Lambda_DNA-bd_dom_sf"/>
</dbReference>
<reference evidence="1 2" key="1">
    <citation type="submission" date="2016-10" db="EMBL/GenBank/DDBJ databases">
        <authorList>
            <person name="de Groot N.N."/>
        </authorList>
    </citation>
    <scope>NUCLEOTIDE SEQUENCE [LARGE SCALE GENOMIC DNA]</scope>
    <source>
        <strain evidence="1 2">DSM 5522</strain>
    </source>
</reference>